<keyword evidence="5 6" id="KW-0472">Membrane</keyword>
<comment type="caution">
    <text evidence="9">The sequence shown here is derived from an EMBL/GenBank/DDBJ whole genome shotgun (WGS) entry which is preliminary data.</text>
</comment>
<dbReference type="Pfam" id="PF00211">
    <property type="entry name" value="Guanylate_cyc"/>
    <property type="match status" value="1"/>
</dbReference>
<feature type="domain" description="HAMP" evidence="8">
    <location>
        <begin position="437"/>
        <end position="489"/>
    </location>
</feature>
<evidence type="ECO:0000259" key="7">
    <source>
        <dbReference type="PROSITE" id="PS50125"/>
    </source>
</evidence>
<keyword evidence="3 6" id="KW-0812">Transmembrane</keyword>
<evidence type="ECO:0000256" key="4">
    <source>
        <dbReference type="ARBA" id="ARBA00022989"/>
    </source>
</evidence>
<dbReference type="CDD" id="cd06225">
    <property type="entry name" value="HAMP"/>
    <property type="match status" value="1"/>
</dbReference>
<dbReference type="InterPro" id="IPR029787">
    <property type="entry name" value="Nucleotide_cyclase"/>
</dbReference>
<dbReference type="GO" id="GO:0005886">
    <property type="term" value="C:plasma membrane"/>
    <property type="evidence" value="ECO:0007669"/>
    <property type="project" value="UniProtKB-SubCell"/>
</dbReference>
<dbReference type="SUPFAM" id="SSF158472">
    <property type="entry name" value="HAMP domain-like"/>
    <property type="match status" value="1"/>
</dbReference>
<dbReference type="CDD" id="cd07302">
    <property type="entry name" value="CHD"/>
    <property type="match status" value="1"/>
</dbReference>
<dbReference type="RefSeq" id="WP_330482167.1">
    <property type="nucleotide sequence ID" value="NZ_JAZBJZ010000007.1"/>
</dbReference>
<dbReference type="EMBL" id="JAZBJZ010000007">
    <property type="protein sequence ID" value="MEE3715744.1"/>
    <property type="molecule type" value="Genomic_DNA"/>
</dbReference>
<comment type="subcellular location">
    <subcellularLocation>
        <location evidence="1">Cell membrane</location>
        <topology evidence="1">Multi-pass membrane protein</topology>
    </subcellularLocation>
</comment>
<dbReference type="GO" id="GO:0035556">
    <property type="term" value="P:intracellular signal transduction"/>
    <property type="evidence" value="ECO:0007669"/>
    <property type="project" value="InterPro"/>
</dbReference>
<dbReference type="Gene3D" id="3.30.450.20">
    <property type="entry name" value="PAS domain"/>
    <property type="match status" value="1"/>
</dbReference>
<evidence type="ECO:0000313" key="9">
    <source>
        <dbReference type="EMBL" id="MEE3715744.1"/>
    </source>
</evidence>
<dbReference type="Gene3D" id="6.10.340.10">
    <property type="match status" value="1"/>
</dbReference>
<feature type="transmembrane region" description="Helical" evidence="6">
    <location>
        <begin position="417"/>
        <end position="440"/>
    </location>
</feature>
<dbReference type="SUPFAM" id="SSF55073">
    <property type="entry name" value="Nucleotide cyclase"/>
    <property type="match status" value="1"/>
</dbReference>
<proteinExistence type="predicted"/>
<organism evidence="9 10">
    <name type="scientific">Tumidithrix elongata BACA0141</name>
    <dbReference type="NCBI Taxonomy" id="2716417"/>
    <lineage>
        <taxon>Bacteria</taxon>
        <taxon>Bacillati</taxon>
        <taxon>Cyanobacteriota</taxon>
        <taxon>Cyanophyceae</taxon>
        <taxon>Pseudanabaenales</taxon>
        <taxon>Pseudanabaenaceae</taxon>
        <taxon>Tumidithrix</taxon>
        <taxon>Tumidithrix elongata</taxon>
    </lineage>
</organism>
<accession>A0AAW9PVG2</accession>
<dbReference type="Proteomes" id="UP001333818">
    <property type="component" value="Unassembled WGS sequence"/>
</dbReference>
<name>A0AAW9PVG2_9CYAN</name>
<dbReference type="PROSITE" id="PS50125">
    <property type="entry name" value="GUANYLATE_CYCLASE_2"/>
    <property type="match status" value="1"/>
</dbReference>
<reference evidence="9" key="1">
    <citation type="submission" date="2024-01" db="EMBL/GenBank/DDBJ databases">
        <title>Bank of Algae and Cyanobacteria of the Azores (BACA) strain genomes.</title>
        <authorList>
            <person name="Luz R."/>
            <person name="Cordeiro R."/>
            <person name="Fonseca A."/>
            <person name="Goncalves V."/>
        </authorList>
    </citation>
    <scope>NUCLEOTIDE SEQUENCE</scope>
    <source>
        <strain evidence="9">BACA0141</strain>
    </source>
</reference>
<feature type="transmembrane region" description="Helical" evidence="6">
    <location>
        <begin position="13"/>
        <end position="33"/>
    </location>
</feature>
<dbReference type="InterPro" id="IPR001054">
    <property type="entry name" value="A/G_cyclase"/>
</dbReference>
<evidence type="ECO:0000256" key="3">
    <source>
        <dbReference type="ARBA" id="ARBA00022692"/>
    </source>
</evidence>
<protein>
    <submittedName>
        <fullName evidence="9">Adenylate/guanylate cyclase domain-containing protein</fullName>
    </submittedName>
</protein>
<evidence type="ECO:0000259" key="8">
    <source>
        <dbReference type="PROSITE" id="PS50885"/>
    </source>
</evidence>
<dbReference type="GO" id="GO:0004016">
    <property type="term" value="F:adenylate cyclase activity"/>
    <property type="evidence" value="ECO:0007669"/>
    <property type="project" value="UniProtKB-ARBA"/>
</dbReference>
<feature type="domain" description="Guanylate cyclase" evidence="7">
    <location>
        <begin position="529"/>
        <end position="656"/>
    </location>
</feature>
<evidence type="ECO:0000313" key="10">
    <source>
        <dbReference type="Proteomes" id="UP001333818"/>
    </source>
</evidence>
<dbReference type="AlphaFoldDB" id="A0AAW9PVG2"/>
<dbReference type="PANTHER" id="PTHR45655">
    <property type="entry name" value="GUANYLATE CYCLASE SOLUBLE SUBUNIT BETA-2"/>
    <property type="match status" value="1"/>
</dbReference>
<dbReference type="SMART" id="SM00304">
    <property type="entry name" value="HAMP"/>
    <property type="match status" value="1"/>
</dbReference>
<dbReference type="InterPro" id="IPR003660">
    <property type="entry name" value="HAMP_dom"/>
</dbReference>
<dbReference type="PANTHER" id="PTHR45655:SF13">
    <property type="entry name" value="SOLUBLE GUANYLATE CYCLASE GCY-32-RELATED"/>
    <property type="match status" value="1"/>
</dbReference>
<dbReference type="SMART" id="SM00044">
    <property type="entry name" value="CYCc"/>
    <property type="match status" value="1"/>
</dbReference>
<evidence type="ECO:0000256" key="2">
    <source>
        <dbReference type="ARBA" id="ARBA00022475"/>
    </source>
</evidence>
<dbReference type="Pfam" id="PF00672">
    <property type="entry name" value="HAMP"/>
    <property type="match status" value="1"/>
</dbReference>
<dbReference type="GO" id="GO:0009190">
    <property type="term" value="P:cyclic nucleotide biosynthetic process"/>
    <property type="evidence" value="ECO:0007669"/>
    <property type="project" value="InterPro"/>
</dbReference>
<keyword evidence="10" id="KW-1185">Reference proteome</keyword>
<sequence length="716" mass="80402">MQWLKWLSIQSKLIVMLLAVSSSSILVTAYLGYRSGQSNLTDRVFNQLTSLRASKAYQIESYFKTTCNHIQTLSDDPSVVSAITELTNAYRQLDTVQMAPEAQQKLRDYYQNEFLPRLAKTQQGSPVLNSFLPETAAANYLQYHYIAANPNPVGKKDLMDMANDGSEYSRIHARYHPIFRNIIKKFGYYDMFLIDPQGTVIYTVYKETDFTTNYTTGAYNESNLSRLVSSVRKSKERDFAKIIDFEAYSPSYGAPAAFIAAPIFDRNKFIGVLAIQVPVDEINNVMTGNLKWERDGLGKTGETYLVGKDYFMRSVSRFLVETPEEYLQTLSSLGVNKETINRIRQYKTSILEQKVKTTAAEEALTGKQGIKIIQDYRDISVLSSYAPLQIEGLDWVILAEMDLSEAYAPIYDFERQLLISATLLMLLVILLAMTLSHFFVKPINQLIDSSRKVAAGQLDAIALLETKDEFGELAQSFNAMVLSLRDQTNLVEEKNRENEQLLLSIFPAAIAKRLKKGEKNIAESVSNVAVLFSDLTGFSKLSDSLTAYEIVSILNDLVTSFDEGAERYGMEKIKTIGDSYMAVCGLSVPYLDHDKRALDFALEMQAIVRRFSQERGFQLNISIGINSGDIVAGIVGRNKFIYDVWGDTINLASALKSACPPGSVLVSSETYSRLVDIYEFEPLAAKVENGKELLPAWRLKSTQQFIQTEVEIDGSV</sequence>
<evidence type="ECO:0000256" key="1">
    <source>
        <dbReference type="ARBA" id="ARBA00004651"/>
    </source>
</evidence>
<keyword evidence="4 6" id="KW-1133">Transmembrane helix</keyword>
<dbReference type="InterPro" id="IPR033479">
    <property type="entry name" value="dCache_1"/>
</dbReference>
<keyword evidence="2" id="KW-1003">Cell membrane</keyword>
<dbReference type="Gene3D" id="3.30.70.1230">
    <property type="entry name" value="Nucleotide cyclase"/>
    <property type="match status" value="1"/>
</dbReference>
<dbReference type="PROSITE" id="PS50885">
    <property type="entry name" value="HAMP"/>
    <property type="match status" value="1"/>
</dbReference>
<evidence type="ECO:0000256" key="6">
    <source>
        <dbReference type="SAM" id="Phobius"/>
    </source>
</evidence>
<evidence type="ECO:0000256" key="5">
    <source>
        <dbReference type="ARBA" id="ARBA00023136"/>
    </source>
</evidence>
<gene>
    <name evidence="9" type="ORF">V2H45_03170</name>
</gene>
<dbReference type="Pfam" id="PF02743">
    <property type="entry name" value="dCache_1"/>
    <property type="match status" value="1"/>
</dbReference>